<feature type="domain" description="Transposase Tc1-like" evidence="1">
    <location>
        <begin position="64"/>
        <end position="134"/>
    </location>
</feature>
<comment type="caution">
    <text evidence="3">The sequence shown here is derived from an EMBL/GenBank/DDBJ whole genome shotgun (WGS) entry which is preliminary data.</text>
</comment>
<dbReference type="InterPro" id="IPR036397">
    <property type="entry name" value="RNaseH_sf"/>
</dbReference>
<dbReference type="AlphaFoldDB" id="A0A8H7V080"/>
<dbReference type="InterPro" id="IPR052338">
    <property type="entry name" value="Transposase_5"/>
</dbReference>
<dbReference type="GO" id="GO:0015074">
    <property type="term" value="P:DNA integration"/>
    <property type="evidence" value="ECO:0007669"/>
    <property type="project" value="InterPro"/>
</dbReference>
<dbReference type="GO" id="GO:0006313">
    <property type="term" value="P:DNA transposition"/>
    <property type="evidence" value="ECO:0007669"/>
    <property type="project" value="InterPro"/>
</dbReference>
<reference evidence="3" key="1">
    <citation type="submission" date="2020-12" db="EMBL/GenBank/DDBJ databases">
        <title>Metabolic potential, ecology and presence of endohyphal bacteria is reflected in genomic diversity of Mucoromycotina.</title>
        <authorList>
            <person name="Muszewska A."/>
            <person name="Okrasinska A."/>
            <person name="Steczkiewicz K."/>
            <person name="Drgas O."/>
            <person name="Orlowska M."/>
            <person name="Perlinska-Lenart U."/>
            <person name="Aleksandrzak-Piekarczyk T."/>
            <person name="Szatraj K."/>
            <person name="Zielenkiewicz U."/>
            <person name="Pilsyk S."/>
            <person name="Malc E."/>
            <person name="Mieczkowski P."/>
            <person name="Kruszewska J.S."/>
            <person name="Biernat P."/>
            <person name="Pawlowska J."/>
        </authorList>
    </citation>
    <scope>NUCLEOTIDE SEQUENCE</scope>
    <source>
        <strain evidence="3">CBS 226.32</strain>
    </source>
</reference>
<evidence type="ECO:0000313" key="3">
    <source>
        <dbReference type="EMBL" id="KAG2196839.1"/>
    </source>
</evidence>
<dbReference type="PANTHER" id="PTHR23022">
    <property type="entry name" value="TRANSPOSABLE ELEMENT-RELATED"/>
    <property type="match status" value="1"/>
</dbReference>
<evidence type="ECO:0008006" key="5">
    <source>
        <dbReference type="Google" id="ProtNLM"/>
    </source>
</evidence>
<gene>
    <name evidence="3" type="ORF">INT46_005466</name>
</gene>
<feature type="domain" description="Tc1-like transposase DDE" evidence="2">
    <location>
        <begin position="145"/>
        <end position="293"/>
    </location>
</feature>
<sequence>MKSISDSKRSDVLSLLNSGHTVAEIVRRVKVSKATVCRIGKIACPDRKKAKGGRPSKLTIENKRYCIQKITKGGLDNAMQIKEDLSRNLKINVSADTVRRALRNNGLGALPKVKKPDISDDNANCKERLLWCKDKIDWTLDNWKRVIFTDESRVNRFNSDGRVWCWKRDNEEDQPRHTKKIRKHGGGRIMIWSGISWSGVGWLCKIEGNMNSELYKSIIDDDLEKSIFDMSQKLKLCRDQVILQQDNDPKHTSKLMKYHFKTKKYDVMSWPAQSSDLNPIENMWRLLKIRLNEYDTPPKGMNDLWERTREVWYEKITVEECQKKFRISPTEIEEVMVTFVQIFKTLKQFCGSLYVFDTKFDLILGQQWFKQYKPVSNWSNNSWSVPGPYGIGMAVLSPVNSVSSGQDLVYVMSKRQMQGSLRKNNIDELFFVHIKESGQNKMVDTINNLGKAIAKLLDEYKDVFTEKLPPGLPPDRGIEHIIETGDAEPVCKHPFKMSPLELDELQRQLEELLEKGFIQPSSSPWGLLFCSSEKSQVNFKCVFHLN</sequence>
<dbReference type="InterPro" id="IPR038717">
    <property type="entry name" value="Tc1-like_DDE_dom"/>
</dbReference>
<dbReference type="GO" id="GO:0003677">
    <property type="term" value="F:DNA binding"/>
    <property type="evidence" value="ECO:0007669"/>
    <property type="project" value="InterPro"/>
</dbReference>
<dbReference type="Gene3D" id="3.30.420.10">
    <property type="entry name" value="Ribonuclease H-like superfamily/Ribonuclease H"/>
    <property type="match status" value="1"/>
</dbReference>
<dbReference type="SUPFAM" id="SSF46689">
    <property type="entry name" value="Homeodomain-like"/>
    <property type="match status" value="1"/>
</dbReference>
<dbReference type="Gene3D" id="3.10.10.10">
    <property type="entry name" value="HIV Type 1 Reverse Transcriptase, subunit A, domain 1"/>
    <property type="match status" value="1"/>
</dbReference>
<dbReference type="InterPro" id="IPR043502">
    <property type="entry name" value="DNA/RNA_pol_sf"/>
</dbReference>
<evidence type="ECO:0000259" key="2">
    <source>
        <dbReference type="Pfam" id="PF13358"/>
    </source>
</evidence>
<dbReference type="InterPro" id="IPR002492">
    <property type="entry name" value="Transposase_Tc1-like"/>
</dbReference>
<dbReference type="OrthoDB" id="3226274at2759"/>
<evidence type="ECO:0000259" key="1">
    <source>
        <dbReference type="Pfam" id="PF01498"/>
    </source>
</evidence>
<evidence type="ECO:0000313" key="4">
    <source>
        <dbReference type="Proteomes" id="UP000650833"/>
    </source>
</evidence>
<dbReference type="SUPFAM" id="SSF56672">
    <property type="entry name" value="DNA/RNA polymerases"/>
    <property type="match status" value="1"/>
</dbReference>
<protein>
    <recommendedName>
        <fullName evidence="5">Transposase</fullName>
    </recommendedName>
</protein>
<dbReference type="Proteomes" id="UP000650833">
    <property type="component" value="Unassembled WGS sequence"/>
</dbReference>
<dbReference type="EMBL" id="JAEPRC010000457">
    <property type="protein sequence ID" value="KAG2196839.1"/>
    <property type="molecule type" value="Genomic_DNA"/>
</dbReference>
<keyword evidence="4" id="KW-1185">Reference proteome</keyword>
<proteinExistence type="predicted"/>
<accession>A0A8H7V080</accession>
<dbReference type="Pfam" id="PF13358">
    <property type="entry name" value="DDE_3"/>
    <property type="match status" value="1"/>
</dbReference>
<name>A0A8H7V080_9FUNG</name>
<dbReference type="InterPro" id="IPR009057">
    <property type="entry name" value="Homeodomain-like_sf"/>
</dbReference>
<dbReference type="Pfam" id="PF01498">
    <property type="entry name" value="HTH_Tnp_Tc3_2"/>
    <property type="match status" value="1"/>
</dbReference>
<organism evidence="3 4">
    <name type="scientific">Mucor plumbeus</name>
    <dbReference type="NCBI Taxonomy" id="97098"/>
    <lineage>
        <taxon>Eukaryota</taxon>
        <taxon>Fungi</taxon>
        <taxon>Fungi incertae sedis</taxon>
        <taxon>Mucoromycota</taxon>
        <taxon>Mucoromycotina</taxon>
        <taxon>Mucoromycetes</taxon>
        <taxon>Mucorales</taxon>
        <taxon>Mucorineae</taxon>
        <taxon>Mucoraceae</taxon>
        <taxon>Mucor</taxon>
    </lineage>
</organism>
<dbReference type="PANTHER" id="PTHR23022:SF135">
    <property type="entry name" value="SI:DKEY-77F5.3"/>
    <property type="match status" value="1"/>
</dbReference>